<evidence type="ECO:0000313" key="9">
    <source>
        <dbReference type="Proteomes" id="UP000076021"/>
    </source>
</evidence>
<dbReference type="PANTHER" id="PTHR30106">
    <property type="entry name" value="INNER MEMBRANE PROTEIN YEIH-RELATED"/>
    <property type="match status" value="1"/>
</dbReference>
<keyword evidence="5 7" id="KW-1133">Transmembrane helix</keyword>
<evidence type="ECO:0000256" key="1">
    <source>
        <dbReference type="ARBA" id="ARBA00004651"/>
    </source>
</evidence>
<dbReference type="RefSeq" id="WP_066790388.1">
    <property type="nucleotide sequence ID" value="NZ_CP014806.1"/>
</dbReference>
<dbReference type="GO" id="GO:0005886">
    <property type="term" value="C:plasma membrane"/>
    <property type="evidence" value="ECO:0007669"/>
    <property type="project" value="UniProtKB-SubCell"/>
</dbReference>
<feature type="transmembrane region" description="Helical" evidence="7">
    <location>
        <begin position="244"/>
        <end position="263"/>
    </location>
</feature>
<sequence length="326" mass="34482">MKHNSGFYKGILMVLIIAIASYFLSKVPMLNYLGPLAIAILIAVIIRNTLPYPQKWKTGIDFAAKKILRFAIILYGIRLNIAVVAHEGLPLIARAAGVIVGAILLTIIIGKLLKVEDNLMMLLAFGTGICGAAAIAAVSPIVKAKEEDTAMAVGMIALMGTIFSLLYPAVGSLLHLAPAVYGYWSGFSLHEIAHAALAGAAYGDESLTPALLSKLSRVLLLFPVTLVLVGFLKFKKGGTGQKASFPYFLLGFLAVSAIGTWGTQQGFLSASVEDAIAQTGTFFLAVAMAALGMSVDLKELKSRALKPLLMMTIVSIILSGAVLFIV</sequence>
<feature type="transmembrane region" description="Helical" evidence="7">
    <location>
        <begin position="67"/>
        <end position="85"/>
    </location>
</feature>
<comment type="similarity">
    <text evidence="2">Belongs to the UPF0324 family.</text>
</comment>
<evidence type="ECO:0000256" key="4">
    <source>
        <dbReference type="ARBA" id="ARBA00022692"/>
    </source>
</evidence>
<keyword evidence="4 7" id="KW-0812">Transmembrane</keyword>
<dbReference type="Pfam" id="PF03601">
    <property type="entry name" value="Cons_hypoth698"/>
    <property type="match status" value="1"/>
</dbReference>
<evidence type="ECO:0000256" key="7">
    <source>
        <dbReference type="SAM" id="Phobius"/>
    </source>
</evidence>
<evidence type="ECO:0008006" key="10">
    <source>
        <dbReference type="Google" id="ProtNLM"/>
    </source>
</evidence>
<evidence type="ECO:0000256" key="6">
    <source>
        <dbReference type="ARBA" id="ARBA00023136"/>
    </source>
</evidence>
<reference evidence="8 9" key="1">
    <citation type="journal article" date="2016" name="Genome Announc.">
        <title>Whole-Genome Sequence of Rummeliibacillus stabekisii Strain PP9 Isolated from Antarctic Soil.</title>
        <authorList>
            <person name="da Mota F.F."/>
            <person name="Vollu R.E."/>
            <person name="Jurelevicius D."/>
            <person name="Seldin L."/>
        </authorList>
    </citation>
    <scope>NUCLEOTIDE SEQUENCE [LARGE SCALE GENOMIC DNA]</scope>
    <source>
        <strain evidence="8 9">PP9</strain>
    </source>
</reference>
<feature type="transmembrane region" description="Helical" evidence="7">
    <location>
        <begin position="30"/>
        <end position="46"/>
    </location>
</feature>
<feature type="transmembrane region" description="Helical" evidence="7">
    <location>
        <begin position="275"/>
        <end position="295"/>
    </location>
</feature>
<comment type="subcellular location">
    <subcellularLocation>
        <location evidence="1">Cell membrane</location>
        <topology evidence="1">Multi-pass membrane protein</topology>
    </subcellularLocation>
</comment>
<feature type="transmembrane region" description="Helical" evidence="7">
    <location>
        <begin position="215"/>
        <end position="232"/>
    </location>
</feature>
<feature type="transmembrane region" description="Helical" evidence="7">
    <location>
        <begin position="181"/>
        <end position="203"/>
    </location>
</feature>
<keyword evidence="6 7" id="KW-0472">Membrane</keyword>
<proteinExistence type="inferred from homology"/>
<feature type="transmembrane region" description="Helical" evidence="7">
    <location>
        <begin position="91"/>
        <end position="112"/>
    </location>
</feature>
<feature type="transmembrane region" description="Helical" evidence="7">
    <location>
        <begin position="119"/>
        <end position="138"/>
    </location>
</feature>
<evidence type="ECO:0000313" key="8">
    <source>
        <dbReference type="EMBL" id="AMX00230.1"/>
    </source>
</evidence>
<evidence type="ECO:0000256" key="2">
    <source>
        <dbReference type="ARBA" id="ARBA00007977"/>
    </source>
</evidence>
<dbReference type="AlphaFoldDB" id="A0A143HFK7"/>
<dbReference type="KEGG" id="rst:ATY39_12920"/>
<accession>A0A143HFK7</accession>
<dbReference type="EMBL" id="CP014806">
    <property type="protein sequence ID" value="AMX00230.1"/>
    <property type="molecule type" value="Genomic_DNA"/>
</dbReference>
<dbReference type="PANTHER" id="PTHR30106:SF2">
    <property type="entry name" value="UPF0324 INNER MEMBRANE PROTEIN YEIH"/>
    <property type="match status" value="1"/>
</dbReference>
<feature type="transmembrane region" description="Helical" evidence="7">
    <location>
        <begin position="150"/>
        <end position="169"/>
    </location>
</feature>
<keyword evidence="3" id="KW-1003">Cell membrane</keyword>
<reference evidence="9" key="2">
    <citation type="submission" date="2016-03" db="EMBL/GenBank/DDBJ databases">
        <authorList>
            <person name="Ploux O."/>
        </authorList>
    </citation>
    <scope>NUCLEOTIDE SEQUENCE [LARGE SCALE GENOMIC DNA]</scope>
    <source>
        <strain evidence="9">PP9</strain>
    </source>
</reference>
<feature type="transmembrane region" description="Helical" evidence="7">
    <location>
        <begin position="307"/>
        <end position="325"/>
    </location>
</feature>
<protein>
    <recommendedName>
        <fullName evidence="10">Sulfate exporter family transporter</fullName>
    </recommendedName>
</protein>
<evidence type="ECO:0000256" key="3">
    <source>
        <dbReference type="ARBA" id="ARBA00022475"/>
    </source>
</evidence>
<gene>
    <name evidence="8" type="ORF">ATY39_12920</name>
</gene>
<dbReference type="InterPro" id="IPR018383">
    <property type="entry name" value="UPF0324_pro"/>
</dbReference>
<name>A0A143HFK7_9BACL</name>
<dbReference type="OrthoDB" id="9811391at2"/>
<feature type="transmembrane region" description="Helical" evidence="7">
    <location>
        <begin position="7"/>
        <end position="24"/>
    </location>
</feature>
<keyword evidence="9" id="KW-1185">Reference proteome</keyword>
<organism evidence="8 9">
    <name type="scientific">Rummeliibacillus stabekisii</name>
    <dbReference type="NCBI Taxonomy" id="241244"/>
    <lineage>
        <taxon>Bacteria</taxon>
        <taxon>Bacillati</taxon>
        <taxon>Bacillota</taxon>
        <taxon>Bacilli</taxon>
        <taxon>Bacillales</taxon>
        <taxon>Caryophanaceae</taxon>
        <taxon>Rummeliibacillus</taxon>
    </lineage>
</organism>
<evidence type="ECO:0000256" key="5">
    <source>
        <dbReference type="ARBA" id="ARBA00022989"/>
    </source>
</evidence>
<dbReference type="Proteomes" id="UP000076021">
    <property type="component" value="Chromosome"/>
</dbReference>